<accession>A0A4C1W066</accession>
<organism evidence="1 2">
    <name type="scientific">Eumeta variegata</name>
    <name type="common">Bagworm moth</name>
    <name type="synonym">Eumeta japonica</name>
    <dbReference type="NCBI Taxonomy" id="151549"/>
    <lineage>
        <taxon>Eukaryota</taxon>
        <taxon>Metazoa</taxon>
        <taxon>Ecdysozoa</taxon>
        <taxon>Arthropoda</taxon>
        <taxon>Hexapoda</taxon>
        <taxon>Insecta</taxon>
        <taxon>Pterygota</taxon>
        <taxon>Neoptera</taxon>
        <taxon>Endopterygota</taxon>
        <taxon>Lepidoptera</taxon>
        <taxon>Glossata</taxon>
        <taxon>Ditrysia</taxon>
        <taxon>Tineoidea</taxon>
        <taxon>Psychidae</taxon>
        <taxon>Oiketicinae</taxon>
        <taxon>Eumeta</taxon>
    </lineage>
</organism>
<sequence>MCIRLGKIQCARRAAGAGRPRPPLINAARMSARLSAVQLCFYNLYLLGTKLVYSERRAPAVLGFMAARGVVFVAYARLHRDTSLITDNAPRLSPRARPDPHRDVRLAVATRKPFIAYSQKFSDRYGLPTLTLNSSTSRIAYSSSSTD</sequence>
<name>A0A4C1W066_EUMVA</name>
<keyword evidence="2" id="KW-1185">Reference proteome</keyword>
<dbReference type="AlphaFoldDB" id="A0A4C1W066"/>
<dbReference type="EMBL" id="BGZK01000444">
    <property type="protein sequence ID" value="GBP43899.1"/>
    <property type="molecule type" value="Genomic_DNA"/>
</dbReference>
<proteinExistence type="predicted"/>
<evidence type="ECO:0000313" key="1">
    <source>
        <dbReference type="EMBL" id="GBP43899.1"/>
    </source>
</evidence>
<dbReference type="Proteomes" id="UP000299102">
    <property type="component" value="Unassembled WGS sequence"/>
</dbReference>
<comment type="caution">
    <text evidence="1">The sequence shown here is derived from an EMBL/GenBank/DDBJ whole genome shotgun (WGS) entry which is preliminary data.</text>
</comment>
<evidence type="ECO:0000313" key="2">
    <source>
        <dbReference type="Proteomes" id="UP000299102"/>
    </source>
</evidence>
<protein>
    <submittedName>
        <fullName evidence="1">Uncharacterized protein</fullName>
    </submittedName>
</protein>
<reference evidence="1 2" key="1">
    <citation type="journal article" date="2019" name="Commun. Biol.">
        <title>The bagworm genome reveals a unique fibroin gene that provides high tensile strength.</title>
        <authorList>
            <person name="Kono N."/>
            <person name="Nakamura H."/>
            <person name="Ohtoshi R."/>
            <person name="Tomita M."/>
            <person name="Numata K."/>
            <person name="Arakawa K."/>
        </authorList>
    </citation>
    <scope>NUCLEOTIDE SEQUENCE [LARGE SCALE GENOMIC DNA]</scope>
</reference>
<gene>
    <name evidence="1" type="ORF">EVAR_41755_1</name>
</gene>